<evidence type="ECO:0008006" key="3">
    <source>
        <dbReference type="Google" id="ProtNLM"/>
    </source>
</evidence>
<dbReference type="EMBL" id="JBJIAB010000017">
    <property type="protein sequence ID" value="MFL0166243.1"/>
    <property type="molecule type" value="Genomic_DNA"/>
</dbReference>
<reference evidence="1 2" key="1">
    <citation type="submission" date="2024-11" db="EMBL/GenBank/DDBJ databases">
        <authorList>
            <person name="Heng Y.C."/>
            <person name="Lim A.C.H."/>
            <person name="Lee J.K.Y."/>
            <person name="Kittelmann S."/>
        </authorList>
    </citation>
    <scope>NUCLEOTIDE SEQUENCE [LARGE SCALE GENOMIC DNA]</scope>
    <source>
        <strain evidence="1 2">WILCCON 0112</strain>
    </source>
</reference>
<organism evidence="1 2">
    <name type="scientific">Candidatus Clostridium helianthi</name>
    <dbReference type="NCBI Taxonomy" id="3381660"/>
    <lineage>
        <taxon>Bacteria</taxon>
        <taxon>Bacillati</taxon>
        <taxon>Bacillota</taxon>
        <taxon>Clostridia</taxon>
        <taxon>Eubacteriales</taxon>
        <taxon>Clostridiaceae</taxon>
        <taxon>Clostridium</taxon>
    </lineage>
</organism>
<accession>A0ABW8S5V0</accession>
<protein>
    <recommendedName>
        <fullName evidence="3">Hydrogenase maturation nickel metallochaperone HypA</fullName>
    </recommendedName>
</protein>
<evidence type="ECO:0000313" key="1">
    <source>
        <dbReference type="EMBL" id="MFL0166243.1"/>
    </source>
</evidence>
<keyword evidence="2" id="KW-1185">Reference proteome</keyword>
<gene>
    <name evidence="1" type="ORF">ACJDTP_14300</name>
</gene>
<sequence length="90" mass="10576">MHDTILLSKISEELKNICEANNINKVKTFTVIVNHRSHVNEENLYEHLQNFNSKLVGKWTKINVQREDIQDQTAILKSIQGEQNENYLIR</sequence>
<name>A0ABW8S5V0_9CLOT</name>
<dbReference type="Gene3D" id="3.30.2320.50">
    <property type="match status" value="1"/>
</dbReference>
<evidence type="ECO:0000313" key="2">
    <source>
        <dbReference type="Proteomes" id="UP001623600"/>
    </source>
</evidence>
<dbReference type="Proteomes" id="UP001623600">
    <property type="component" value="Unassembled WGS sequence"/>
</dbReference>
<proteinExistence type="predicted"/>
<dbReference type="RefSeq" id="WP_238948350.1">
    <property type="nucleotide sequence ID" value="NZ_JBJIAB010000017.1"/>
</dbReference>
<comment type="caution">
    <text evidence="1">The sequence shown here is derived from an EMBL/GenBank/DDBJ whole genome shotgun (WGS) entry which is preliminary data.</text>
</comment>